<dbReference type="SUPFAM" id="SSF48403">
    <property type="entry name" value="Ankyrin repeat"/>
    <property type="match status" value="2"/>
</dbReference>
<keyword evidence="10 12" id="KW-0040">ANK repeat</keyword>
<reference evidence="13 14" key="1">
    <citation type="journal article" date="2022" name="Nat. Ecol. Evol.">
        <title>A masculinizing supergene underlies an exaggerated male reproductive morph in a spider.</title>
        <authorList>
            <person name="Hendrickx F."/>
            <person name="De Corte Z."/>
            <person name="Sonet G."/>
            <person name="Van Belleghem S.M."/>
            <person name="Kostlbacher S."/>
            <person name="Vangestel C."/>
        </authorList>
    </citation>
    <scope>NUCLEOTIDE SEQUENCE [LARGE SCALE GENOMIC DNA]</scope>
    <source>
        <strain evidence="13">W744_W776</strain>
    </source>
</reference>
<name>A0AAV6UDV6_9ARAC</name>
<dbReference type="GO" id="GO:0070531">
    <property type="term" value="C:BRCA1-A complex"/>
    <property type="evidence" value="ECO:0007669"/>
    <property type="project" value="TreeGrafter"/>
</dbReference>
<comment type="caution">
    <text evidence="13">The sequence shown here is derived from an EMBL/GenBank/DDBJ whole genome shotgun (WGS) entry which is preliminary data.</text>
</comment>
<proteinExistence type="predicted"/>
<comment type="subcellular location">
    <subcellularLocation>
        <location evidence="2">Secreted</location>
    </subcellularLocation>
    <subcellularLocation>
        <location evidence="1">Target cell membrane</location>
    </subcellularLocation>
</comment>
<evidence type="ECO:0000256" key="2">
    <source>
        <dbReference type="ARBA" id="ARBA00004613"/>
    </source>
</evidence>
<dbReference type="GO" id="GO:0005576">
    <property type="term" value="C:extracellular region"/>
    <property type="evidence" value="ECO:0007669"/>
    <property type="project" value="UniProtKB-SubCell"/>
</dbReference>
<evidence type="ECO:0000256" key="12">
    <source>
        <dbReference type="PROSITE-ProRule" id="PRU00023"/>
    </source>
</evidence>
<evidence type="ECO:0000256" key="7">
    <source>
        <dbReference type="ARBA" id="ARBA00022699"/>
    </source>
</evidence>
<feature type="repeat" description="ANK" evidence="12">
    <location>
        <begin position="309"/>
        <end position="343"/>
    </location>
</feature>
<feature type="repeat" description="ANK" evidence="12">
    <location>
        <begin position="24"/>
        <end position="56"/>
    </location>
</feature>
<keyword evidence="9" id="KW-0638">Presynaptic neurotoxin</keyword>
<dbReference type="GO" id="GO:0044218">
    <property type="term" value="C:other organism cell membrane"/>
    <property type="evidence" value="ECO:0007669"/>
    <property type="project" value="UniProtKB-KW"/>
</dbReference>
<keyword evidence="5" id="KW-1052">Target cell membrane</keyword>
<gene>
    <name evidence="13" type="ORF">JTE90_021733</name>
</gene>
<evidence type="ECO:0000256" key="10">
    <source>
        <dbReference type="ARBA" id="ARBA00023043"/>
    </source>
</evidence>
<evidence type="ECO:0000256" key="3">
    <source>
        <dbReference type="ARBA" id="ARBA00022483"/>
    </source>
</evidence>
<keyword evidence="6" id="KW-0800">Toxin</keyword>
<dbReference type="GO" id="GO:0090729">
    <property type="term" value="F:toxin activity"/>
    <property type="evidence" value="ECO:0007669"/>
    <property type="project" value="UniProtKB-KW"/>
</dbReference>
<dbReference type="AlphaFoldDB" id="A0AAV6UDV6"/>
<dbReference type="InterPro" id="IPR036770">
    <property type="entry name" value="Ankyrin_rpt-contain_sf"/>
</dbReference>
<evidence type="ECO:0000256" key="5">
    <source>
        <dbReference type="ARBA" id="ARBA00022537"/>
    </source>
</evidence>
<sequence>MDRNDRGVMGYLIERGANPNSITNGNPVLHFAILANDEALVKTALDHGADPHILDGKGRNMLHLAAERRCRTAVYELKEVVDVNSVDLDGNNSLMYAVTKPDVCTVQWLCSKGADVNKTNKDGDTAMHIAIDYIVKFHTCISIIDWLFDHRPDPNIKNNAGLTPLQVALNHYKEIQTDPLSQIIYKLLRYWLLKMDEGSESALPIWFDQTDLTIGSVQKRVGEYPKLLNARDHAGCTVLHHAVRTGIVATSISSKKRWFKIIKYLLEKGSFVNAIDNDGNTPLHCSSLPLNILNLILSFGGRIDIQNSKGETPLHVVLQAVRPKLETVKALLEAGADTNALNNSGETPFHVLCSKTLTVTRVETFKFMLLHSFLENYTKTKPHPHNVGLWKNKKNWPKHARNSIDCKEYDREIQRMKNINIGENVSLYDFVMSENWGVSLAPKVVKKVNAGRFPVFGEIIIQKLALKVKKCMTDHRSHLAMSFCNFLNQHPPMTLSFDTFLAISKKTSNSDFLNLFIACVCTSDGS</sequence>
<evidence type="ECO:0000313" key="13">
    <source>
        <dbReference type="EMBL" id="KAG8182595.1"/>
    </source>
</evidence>
<dbReference type="GO" id="GO:0004842">
    <property type="term" value="F:ubiquitin-protein transferase activity"/>
    <property type="evidence" value="ECO:0007669"/>
    <property type="project" value="TreeGrafter"/>
</dbReference>
<feature type="repeat" description="ANK" evidence="12">
    <location>
        <begin position="89"/>
        <end position="121"/>
    </location>
</feature>
<keyword evidence="11" id="KW-0472">Membrane</keyword>
<evidence type="ECO:0000256" key="8">
    <source>
        <dbReference type="ARBA" id="ARBA00022737"/>
    </source>
</evidence>
<dbReference type="SMART" id="SM00248">
    <property type="entry name" value="ANK"/>
    <property type="match status" value="8"/>
</dbReference>
<dbReference type="PROSITE" id="PS50088">
    <property type="entry name" value="ANK_REPEAT"/>
    <property type="match status" value="4"/>
</dbReference>
<dbReference type="Pfam" id="PF13637">
    <property type="entry name" value="Ank_4"/>
    <property type="match status" value="1"/>
</dbReference>
<dbReference type="PROSITE" id="PS50297">
    <property type="entry name" value="ANK_REP_REGION"/>
    <property type="match status" value="2"/>
</dbReference>
<protein>
    <submittedName>
        <fullName evidence="13">Uncharacterized protein</fullName>
    </submittedName>
</protein>
<dbReference type="Gene3D" id="1.25.40.20">
    <property type="entry name" value="Ankyrin repeat-containing domain"/>
    <property type="match status" value="2"/>
</dbReference>
<keyword evidence="3" id="KW-0268">Exocytosis</keyword>
<evidence type="ECO:0000256" key="4">
    <source>
        <dbReference type="ARBA" id="ARBA00022525"/>
    </source>
</evidence>
<evidence type="ECO:0000256" key="11">
    <source>
        <dbReference type="ARBA" id="ARBA00023298"/>
    </source>
</evidence>
<accession>A0AAV6UDV6</accession>
<dbReference type="Proteomes" id="UP000827092">
    <property type="component" value="Unassembled WGS sequence"/>
</dbReference>
<evidence type="ECO:0000313" key="14">
    <source>
        <dbReference type="Proteomes" id="UP000827092"/>
    </source>
</evidence>
<keyword evidence="4" id="KW-0964">Secreted</keyword>
<dbReference type="InterPro" id="IPR002110">
    <property type="entry name" value="Ankyrin_rpt"/>
</dbReference>
<keyword evidence="14" id="KW-1185">Reference proteome</keyword>
<dbReference type="GO" id="GO:0044231">
    <property type="term" value="C:host cell presynaptic membrane"/>
    <property type="evidence" value="ECO:0007669"/>
    <property type="project" value="UniProtKB-KW"/>
</dbReference>
<evidence type="ECO:0000256" key="9">
    <source>
        <dbReference type="ARBA" id="ARBA00023028"/>
    </source>
</evidence>
<dbReference type="Pfam" id="PF12796">
    <property type="entry name" value="Ank_2"/>
    <property type="match status" value="2"/>
</dbReference>
<dbReference type="GO" id="GO:0006887">
    <property type="term" value="P:exocytosis"/>
    <property type="evidence" value="ECO:0007669"/>
    <property type="project" value="UniProtKB-KW"/>
</dbReference>
<dbReference type="GO" id="GO:0085020">
    <property type="term" value="P:protein K6-linked ubiquitination"/>
    <property type="evidence" value="ECO:0007669"/>
    <property type="project" value="TreeGrafter"/>
</dbReference>
<keyword evidence="11" id="KW-1053">Target membrane</keyword>
<organism evidence="13 14">
    <name type="scientific">Oedothorax gibbosus</name>
    <dbReference type="NCBI Taxonomy" id="931172"/>
    <lineage>
        <taxon>Eukaryota</taxon>
        <taxon>Metazoa</taxon>
        <taxon>Ecdysozoa</taxon>
        <taxon>Arthropoda</taxon>
        <taxon>Chelicerata</taxon>
        <taxon>Arachnida</taxon>
        <taxon>Araneae</taxon>
        <taxon>Araneomorphae</taxon>
        <taxon>Entelegynae</taxon>
        <taxon>Araneoidea</taxon>
        <taxon>Linyphiidae</taxon>
        <taxon>Erigoninae</taxon>
        <taxon>Oedothorax</taxon>
    </lineage>
</organism>
<keyword evidence="7" id="KW-0528">Neurotoxin</keyword>
<dbReference type="GO" id="GO:0031436">
    <property type="term" value="C:BRCA1-BARD1 complex"/>
    <property type="evidence" value="ECO:0007669"/>
    <property type="project" value="TreeGrafter"/>
</dbReference>
<keyword evidence="8" id="KW-0677">Repeat</keyword>
<evidence type="ECO:0000256" key="1">
    <source>
        <dbReference type="ARBA" id="ARBA00004175"/>
    </source>
</evidence>
<dbReference type="EMBL" id="JAFNEN010000458">
    <property type="protein sequence ID" value="KAG8182595.1"/>
    <property type="molecule type" value="Genomic_DNA"/>
</dbReference>
<evidence type="ECO:0000256" key="6">
    <source>
        <dbReference type="ARBA" id="ARBA00022656"/>
    </source>
</evidence>
<dbReference type="PANTHER" id="PTHR24171:SF8">
    <property type="entry name" value="BRCA1-ASSOCIATED RING DOMAIN PROTEIN 1"/>
    <property type="match status" value="1"/>
</dbReference>
<feature type="repeat" description="ANK" evidence="12">
    <location>
        <begin position="234"/>
        <end position="277"/>
    </location>
</feature>
<dbReference type="PANTHER" id="PTHR24171">
    <property type="entry name" value="ANKYRIN REPEAT DOMAIN-CONTAINING PROTEIN 39-RELATED"/>
    <property type="match status" value="1"/>
</dbReference>